<evidence type="ECO:0000313" key="2">
    <source>
        <dbReference type="Proteomes" id="UP001159363"/>
    </source>
</evidence>
<gene>
    <name evidence="1" type="ORF">PR048_031970</name>
</gene>
<proteinExistence type="predicted"/>
<comment type="caution">
    <text evidence="1">The sequence shown here is derived from an EMBL/GenBank/DDBJ whole genome shotgun (WGS) entry which is preliminary data.</text>
</comment>
<reference evidence="1 2" key="1">
    <citation type="submission" date="2023-02" db="EMBL/GenBank/DDBJ databases">
        <title>LHISI_Scaffold_Assembly.</title>
        <authorList>
            <person name="Stuart O.P."/>
            <person name="Cleave R."/>
            <person name="Magrath M.J.L."/>
            <person name="Mikheyev A.S."/>
        </authorList>
    </citation>
    <scope>NUCLEOTIDE SEQUENCE [LARGE SCALE GENOMIC DNA]</scope>
    <source>
        <strain evidence="1">Daus_M_001</strain>
        <tissue evidence="1">Leg muscle</tissue>
    </source>
</reference>
<accession>A0ABQ9G6T1</accession>
<sequence>MEESMKHLHKIPNNNNMIQYLRSKHNNELDETDNLMLGYTKTIQKFTPRRQAVTKMKIAQLIMQQELKMKLTEAVNRVLPHHQYKGIGVII</sequence>
<organism evidence="1 2">
    <name type="scientific">Dryococelus australis</name>
    <dbReference type="NCBI Taxonomy" id="614101"/>
    <lineage>
        <taxon>Eukaryota</taxon>
        <taxon>Metazoa</taxon>
        <taxon>Ecdysozoa</taxon>
        <taxon>Arthropoda</taxon>
        <taxon>Hexapoda</taxon>
        <taxon>Insecta</taxon>
        <taxon>Pterygota</taxon>
        <taxon>Neoptera</taxon>
        <taxon>Polyneoptera</taxon>
        <taxon>Phasmatodea</taxon>
        <taxon>Verophasmatodea</taxon>
        <taxon>Anareolatae</taxon>
        <taxon>Phasmatidae</taxon>
        <taxon>Eurycanthinae</taxon>
        <taxon>Dryococelus</taxon>
    </lineage>
</organism>
<protein>
    <submittedName>
        <fullName evidence="1">Uncharacterized protein</fullName>
    </submittedName>
</protein>
<dbReference type="EMBL" id="JARBHB010000015">
    <property type="protein sequence ID" value="KAJ8868161.1"/>
    <property type="molecule type" value="Genomic_DNA"/>
</dbReference>
<name>A0ABQ9G6T1_9NEOP</name>
<dbReference type="Proteomes" id="UP001159363">
    <property type="component" value="Chromosome 14"/>
</dbReference>
<keyword evidence="2" id="KW-1185">Reference proteome</keyword>
<evidence type="ECO:0000313" key="1">
    <source>
        <dbReference type="EMBL" id="KAJ8868161.1"/>
    </source>
</evidence>